<dbReference type="Gene3D" id="3.40.50.720">
    <property type="entry name" value="NAD(P)-binding Rossmann-like Domain"/>
    <property type="match status" value="1"/>
</dbReference>
<dbReference type="EMBL" id="JAKNQU010000003">
    <property type="protein sequence ID" value="MCZ0927569.1"/>
    <property type="molecule type" value="Genomic_DNA"/>
</dbReference>
<dbReference type="InterPro" id="IPR036291">
    <property type="entry name" value="NAD(P)-bd_dom_sf"/>
</dbReference>
<reference evidence="3 4" key="1">
    <citation type="submission" date="2022-02" db="EMBL/GenBank/DDBJ databases">
        <title>Study of halophilic communities from a Mexican lake.</title>
        <authorList>
            <person name="Hernandez-Soto L.M."/>
            <person name="Martinez-Abarca F."/>
            <person name="Ramirez-Saad H.C."/>
            <person name="Aguirre-Garrido J.F."/>
        </authorList>
    </citation>
    <scope>NUCLEOTIDE SEQUENCE [LARGE SCALE GENOMIC DNA]</scope>
    <source>
        <strain evidence="3 4">Hjan13</strain>
    </source>
</reference>
<evidence type="ECO:0000256" key="1">
    <source>
        <dbReference type="ARBA" id="ARBA00006484"/>
    </source>
</evidence>
<dbReference type="SMART" id="SM00822">
    <property type="entry name" value="PKS_KR"/>
    <property type="match status" value="1"/>
</dbReference>
<dbReference type="PANTHER" id="PTHR43975:SF2">
    <property type="entry name" value="EG:BACR7A4.14 PROTEIN-RELATED"/>
    <property type="match status" value="1"/>
</dbReference>
<dbReference type="Pfam" id="PF13561">
    <property type="entry name" value="adh_short_C2"/>
    <property type="match status" value="1"/>
</dbReference>
<protein>
    <submittedName>
        <fullName evidence="3">SDR family oxidoreductase</fullName>
    </submittedName>
</protein>
<accession>A0ABT4IV59</accession>
<proteinExistence type="inferred from homology"/>
<dbReference type="PRINTS" id="PR00081">
    <property type="entry name" value="GDHRDH"/>
</dbReference>
<comment type="similarity">
    <text evidence="1">Belongs to the short-chain dehydrogenases/reductases (SDR) family.</text>
</comment>
<name>A0ABT4IV59_9GAMM</name>
<dbReference type="PANTHER" id="PTHR43975">
    <property type="entry name" value="ZGC:101858"/>
    <property type="match status" value="1"/>
</dbReference>
<organism evidence="3 4">
    <name type="scientific">Vreelandella janggokensis</name>
    <dbReference type="NCBI Taxonomy" id="370767"/>
    <lineage>
        <taxon>Bacteria</taxon>
        <taxon>Pseudomonadati</taxon>
        <taxon>Pseudomonadota</taxon>
        <taxon>Gammaproteobacteria</taxon>
        <taxon>Oceanospirillales</taxon>
        <taxon>Halomonadaceae</taxon>
        <taxon>Vreelandella</taxon>
    </lineage>
</organism>
<dbReference type="InterPro" id="IPR057326">
    <property type="entry name" value="KR_dom"/>
</dbReference>
<dbReference type="Proteomes" id="UP001321125">
    <property type="component" value="Unassembled WGS sequence"/>
</dbReference>
<sequence length="262" mass="27729">MTSDTKTIVITGAGTGVGEACARQQSALGHNVVLIGRRKAPLEALAADTGGLVLAGDAASASEWDGFCQRIIETFGRIDSLICSAGGHGLGTATDMTDDDWHQSMRLNLDTAFYSARACLPHLVEQQGTMVLLGSLASFQAGGEVCGYTTAKHAIVGLTRSMARDFGPRGVRVNCVCPGWIRTPMADEEMQPLMTHYNESLDDAYARVTQHVPLRRPASAHEIAEVCHFLISPASAIITGSMIMADGGSHIVDTPTLAFEAL</sequence>
<dbReference type="CDD" id="cd05233">
    <property type="entry name" value="SDR_c"/>
    <property type="match status" value="1"/>
</dbReference>
<evidence type="ECO:0000259" key="2">
    <source>
        <dbReference type="SMART" id="SM00822"/>
    </source>
</evidence>
<dbReference type="InterPro" id="IPR002347">
    <property type="entry name" value="SDR_fam"/>
</dbReference>
<evidence type="ECO:0000313" key="3">
    <source>
        <dbReference type="EMBL" id="MCZ0927569.1"/>
    </source>
</evidence>
<dbReference type="PRINTS" id="PR00080">
    <property type="entry name" value="SDRFAMILY"/>
</dbReference>
<evidence type="ECO:0000313" key="4">
    <source>
        <dbReference type="Proteomes" id="UP001321125"/>
    </source>
</evidence>
<keyword evidence="4" id="KW-1185">Reference proteome</keyword>
<dbReference type="PROSITE" id="PS00061">
    <property type="entry name" value="ADH_SHORT"/>
    <property type="match status" value="1"/>
</dbReference>
<gene>
    <name evidence="3" type="ORF">L0635_10780</name>
</gene>
<comment type="caution">
    <text evidence="3">The sequence shown here is derived from an EMBL/GenBank/DDBJ whole genome shotgun (WGS) entry which is preliminary data.</text>
</comment>
<dbReference type="RefSeq" id="WP_268901832.1">
    <property type="nucleotide sequence ID" value="NZ_JAKNQT010000002.1"/>
</dbReference>
<dbReference type="InterPro" id="IPR020904">
    <property type="entry name" value="Sc_DH/Rdtase_CS"/>
</dbReference>
<dbReference type="SUPFAM" id="SSF51735">
    <property type="entry name" value="NAD(P)-binding Rossmann-fold domains"/>
    <property type="match status" value="1"/>
</dbReference>
<feature type="domain" description="Ketoreductase" evidence="2">
    <location>
        <begin position="6"/>
        <end position="183"/>
    </location>
</feature>